<dbReference type="GO" id="GO:0031177">
    <property type="term" value="F:phosphopantetheine binding"/>
    <property type="evidence" value="ECO:0007669"/>
    <property type="project" value="TreeGrafter"/>
</dbReference>
<evidence type="ECO:0000313" key="3">
    <source>
        <dbReference type="EMBL" id="CAG7601767.1"/>
    </source>
</evidence>
<feature type="compositionally biased region" description="Basic and acidic residues" evidence="1">
    <location>
        <begin position="204"/>
        <end position="216"/>
    </location>
</feature>
<sequence length="471" mass="50914">MPVTGSGAPADTDTRLSWQAVPFRAEGGSGPVTWGQLHMWHPMLRYGAAFATLSLRQVVALPAPGVEVGECLDAIRELVETHQALRTRFADRSGTGDVRQDVAAEGTHLVEVYETGEHASDGAVAAVAERRGRKLAAEPFRHSHEWPVRFGLVCRGRRVRAVAVVCSHVAFDAWAADLVGGALRRLIAGEPAPPGGIWQPLDQAAHERSERGRREDARAMRHWRARLAEVPDTAPRPADDPPAAPPIQQWWLTSNALAAASVAVAERTRTSTSAVLLTLAATALSAIRGQRTVPLKLIAGNRLTDRQQRLATSAAQDALLVFERADVGLDEAVREVYRRSTSGYMRGAYDPRSLAALTDELNGERRHPLDLTGYFNDARLAHAWALPPGPAAPSSRGPTFVRGYERNDMGFCLVLAQQGPDCQVSLLADTTRLPADRIPVLLSGLESLLCEAAHHDLPLHEVPSTLGLPPP</sequence>
<dbReference type="GO" id="GO:0003824">
    <property type="term" value="F:catalytic activity"/>
    <property type="evidence" value="ECO:0007669"/>
    <property type="project" value="InterPro"/>
</dbReference>
<dbReference type="GO" id="GO:0044550">
    <property type="term" value="P:secondary metabolite biosynthetic process"/>
    <property type="evidence" value="ECO:0007669"/>
    <property type="project" value="TreeGrafter"/>
</dbReference>
<gene>
    <name evidence="3" type="ORF">SBRY_10457</name>
</gene>
<reference evidence="3" key="1">
    <citation type="submission" date="2021-06" db="EMBL/GenBank/DDBJ databases">
        <authorList>
            <person name="Arsene-Ploetze F."/>
        </authorList>
    </citation>
    <scope>NUCLEOTIDE SEQUENCE</scope>
    <source>
        <strain evidence="3">SBRY1</strain>
    </source>
</reference>
<dbReference type="Gene3D" id="3.30.559.30">
    <property type="entry name" value="Nonribosomal peptide synthetase, condensation domain"/>
    <property type="match status" value="1"/>
</dbReference>
<evidence type="ECO:0000256" key="1">
    <source>
        <dbReference type="SAM" id="MobiDB-lite"/>
    </source>
</evidence>
<dbReference type="InterPro" id="IPR001242">
    <property type="entry name" value="Condensation_dom"/>
</dbReference>
<dbReference type="RefSeq" id="WP_205044420.1">
    <property type="nucleotide sequence ID" value="NZ_CAJVAX010000001.1"/>
</dbReference>
<accession>A0A9W4GXG4</accession>
<dbReference type="InterPro" id="IPR023213">
    <property type="entry name" value="CAT-like_dom_sf"/>
</dbReference>
<dbReference type="AlphaFoldDB" id="A0A9W4GXG4"/>
<proteinExistence type="predicted"/>
<dbReference type="GO" id="GO:0005737">
    <property type="term" value="C:cytoplasm"/>
    <property type="evidence" value="ECO:0007669"/>
    <property type="project" value="TreeGrafter"/>
</dbReference>
<dbReference type="Gene3D" id="3.30.559.10">
    <property type="entry name" value="Chloramphenicol acetyltransferase-like domain"/>
    <property type="match status" value="1"/>
</dbReference>
<protein>
    <recommendedName>
        <fullName evidence="2">Condensation domain-containing protein</fullName>
    </recommendedName>
</protein>
<dbReference type="Proteomes" id="UP001153328">
    <property type="component" value="Unassembled WGS sequence"/>
</dbReference>
<dbReference type="Pfam" id="PF00668">
    <property type="entry name" value="Condensation"/>
    <property type="match status" value="1"/>
</dbReference>
<dbReference type="EMBL" id="CAJVAX010000001">
    <property type="protein sequence ID" value="CAG7601767.1"/>
    <property type="molecule type" value="Genomic_DNA"/>
</dbReference>
<evidence type="ECO:0000313" key="4">
    <source>
        <dbReference type="Proteomes" id="UP001153328"/>
    </source>
</evidence>
<organism evidence="3 4">
    <name type="scientific">Actinacidiphila bryophytorum</name>
    <dbReference type="NCBI Taxonomy" id="1436133"/>
    <lineage>
        <taxon>Bacteria</taxon>
        <taxon>Bacillati</taxon>
        <taxon>Actinomycetota</taxon>
        <taxon>Actinomycetes</taxon>
        <taxon>Kitasatosporales</taxon>
        <taxon>Streptomycetaceae</taxon>
        <taxon>Actinacidiphila</taxon>
    </lineage>
</organism>
<keyword evidence="4" id="KW-1185">Reference proteome</keyword>
<dbReference type="GO" id="GO:0043041">
    <property type="term" value="P:amino acid activation for nonribosomal peptide biosynthetic process"/>
    <property type="evidence" value="ECO:0007669"/>
    <property type="project" value="TreeGrafter"/>
</dbReference>
<name>A0A9W4GXG4_9ACTN</name>
<dbReference type="PANTHER" id="PTHR45527:SF1">
    <property type="entry name" value="FATTY ACID SYNTHASE"/>
    <property type="match status" value="1"/>
</dbReference>
<feature type="domain" description="Condensation" evidence="2">
    <location>
        <begin position="73"/>
        <end position="304"/>
    </location>
</feature>
<dbReference type="SUPFAM" id="SSF52777">
    <property type="entry name" value="CoA-dependent acyltransferases"/>
    <property type="match status" value="2"/>
</dbReference>
<dbReference type="PANTHER" id="PTHR45527">
    <property type="entry name" value="NONRIBOSOMAL PEPTIDE SYNTHETASE"/>
    <property type="match status" value="1"/>
</dbReference>
<feature type="region of interest" description="Disordered" evidence="1">
    <location>
        <begin position="195"/>
        <end position="216"/>
    </location>
</feature>
<comment type="caution">
    <text evidence="3">The sequence shown here is derived from an EMBL/GenBank/DDBJ whole genome shotgun (WGS) entry which is preliminary data.</text>
</comment>
<dbReference type="GO" id="GO:0008610">
    <property type="term" value="P:lipid biosynthetic process"/>
    <property type="evidence" value="ECO:0007669"/>
    <property type="project" value="UniProtKB-ARBA"/>
</dbReference>
<evidence type="ECO:0000259" key="2">
    <source>
        <dbReference type="Pfam" id="PF00668"/>
    </source>
</evidence>